<sequence length="130" mass="14567">MVVAAFTKAGGQFIKQLLARDVPFAAVTNSTVERKWLMKLGVESILLVNTIEPNDWQAPGFPVGKAFLFESSLSLCCRYVTMIRRWTDQPLHVITGRTNGRLIYRSLGADRILHAPTGRKGFPLDEHNLI</sequence>
<dbReference type="Proteomes" id="UP000476064">
    <property type="component" value="Chromosome"/>
</dbReference>
<accession>A0A6C0G7P1</accession>
<proteinExistence type="predicted"/>
<dbReference type="EMBL" id="CP048209">
    <property type="protein sequence ID" value="QHT63746.1"/>
    <property type="molecule type" value="Genomic_DNA"/>
</dbReference>
<keyword evidence="2" id="KW-1185">Reference proteome</keyword>
<protein>
    <submittedName>
        <fullName evidence="1">Uncharacterized protein</fullName>
    </submittedName>
</protein>
<name>A0A6C0G7P1_9BACL</name>
<gene>
    <name evidence="1" type="ORF">GXP70_05410</name>
</gene>
<dbReference type="AlphaFoldDB" id="A0A6C0G7P1"/>
<organism evidence="1 2">
    <name type="scientific">Paenibacillus lycopersici</name>
    <dbReference type="NCBI Taxonomy" id="2704462"/>
    <lineage>
        <taxon>Bacteria</taxon>
        <taxon>Bacillati</taxon>
        <taxon>Bacillota</taxon>
        <taxon>Bacilli</taxon>
        <taxon>Bacillales</taxon>
        <taxon>Paenibacillaceae</taxon>
        <taxon>Paenibacillus</taxon>
    </lineage>
</organism>
<reference evidence="1 2" key="1">
    <citation type="submission" date="2020-01" db="EMBL/GenBank/DDBJ databases">
        <title>Paenibacillus sp. nov., isolated from tomato rhizosphere.</title>
        <authorList>
            <person name="Weon H.-Y."/>
            <person name="Lee S.A."/>
        </authorList>
    </citation>
    <scope>NUCLEOTIDE SEQUENCE [LARGE SCALE GENOMIC DNA]</scope>
    <source>
        <strain evidence="1 2">12200R-189</strain>
    </source>
</reference>
<evidence type="ECO:0000313" key="2">
    <source>
        <dbReference type="Proteomes" id="UP000476064"/>
    </source>
</evidence>
<evidence type="ECO:0000313" key="1">
    <source>
        <dbReference type="EMBL" id="QHT63746.1"/>
    </source>
</evidence>
<dbReference type="KEGG" id="plyc:GXP70_05410"/>